<proteinExistence type="predicted"/>
<evidence type="ECO:0000313" key="3">
    <source>
        <dbReference type="RefSeq" id="XP_027479588.1"/>
    </source>
</evidence>
<dbReference type="Proteomes" id="UP000515165">
    <property type="component" value="Chromosome 8"/>
</dbReference>
<keyword evidence="2" id="KW-1185">Reference proteome</keyword>
<sequence>MQLFGSQVTSSISGNNLSSRCRPFQGKDWQYRLPGLRWPEVGASDPECGRSPLHSLLERPRPAGWAEEPGATSGRGWPSCGGNLIPPPPAGTKAPFEAPAHYQRGSLRVGASRAPSRRRSRSGKFLSPGNGTEVRLTPGLRRLLPFRPRRPPASGRRRLIQTLPRGLFLFHRLAQRRSRFPTRRPALPEGAAHGAQTCSFSFV</sequence>
<name>A0A6J2FHW5_ZALCA</name>
<protein>
    <submittedName>
        <fullName evidence="3">Uncharacterized protein LOC113938356</fullName>
    </submittedName>
</protein>
<feature type="region of interest" description="Disordered" evidence="1">
    <location>
        <begin position="59"/>
        <end position="132"/>
    </location>
</feature>
<evidence type="ECO:0000313" key="2">
    <source>
        <dbReference type="Proteomes" id="UP000515165"/>
    </source>
</evidence>
<dbReference type="RefSeq" id="XP_027479588.1">
    <property type="nucleotide sequence ID" value="XM_027623787.1"/>
</dbReference>
<reference evidence="3" key="1">
    <citation type="submission" date="2025-08" db="UniProtKB">
        <authorList>
            <consortium name="RefSeq"/>
        </authorList>
    </citation>
    <scope>IDENTIFICATION</scope>
    <source>
        <tissue evidence="3">Blood</tissue>
    </source>
</reference>
<dbReference type="KEGG" id="zca:113938356"/>
<dbReference type="GeneID" id="113938356"/>
<accession>A0A6J2FHW5</accession>
<organism evidence="2 3">
    <name type="scientific">Zalophus californianus</name>
    <name type="common">California sealion</name>
    <dbReference type="NCBI Taxonomy" id="9704"/>
    <lineage>
        <taxon>Eukaryota</taxon>
        <taxon>Metazoa</taxon>
        <taxon>Chordata</taxon>
        <taxon>Craniata</taxon>
        <taxon>Vertebrata</taxon>
        <taxon>Euteleostomi</taxon>
        <taxon>Mammalia</taxon>
        <taxon>Eutheria</taxon>
        <taxon>Laurasiatheria</taxon>
        <taxon>Carnivora</taxon>
        <taxon>Caniformia</taxon>
        <taxon>Pinnipedia</taxon>
        <taxon>Otariidae</taxon>
        <taxon>Zalophus</taxon>
    </lineage>
</organism>
<dbReference type="AlphaFoldDB" id="A0A6J2FHW5"/>
<gene>
    <name evidence="3" type="primary">LOC113938356</name>
</gene>
<evidence type="ECO:0000256" key="1">
    <source>
        <dbReference type="SAM" id="MobiDB-lite"/>
    </source>
</evidence>